<proteinExistence type="inferred from homology"/>
<evidence type="ECO:0000256" key="3">
    <source>
        <dbReference type="ARBA" id="ARBA00022801"/>
    </source>
</evidence>
<accession>A0AAT9FM22</accession>
<dbReference type="InterPro" id="IPR024607">
    <property type="entry name" value="Sulfatase_CS"/>
</dbReference>
<keyword evidence="5" id="KW-0732">Signal</keyword>
<organism evidence="8">
    <name type="scientific">Oceaniferula spumae</name>
    <dbReference type="NCBI Taxonomy" id="2979115"/>
    <lineage>
        <taxon>Bacteria</taxon>
        <taxon>Pseudomonadati</taxon>
        <taxon>Verrucomicrobiota</taxon>
        <taxon>Verrucomicrobiia</taxon>
        <taxon>Verrucomicrobiales</taxon>
        <taxon>Verrucomicrobiaceae</taxon>
        <taxon>Oceaniferula</taxon>
    </lineage>
</organism>
<dbReference type="PROSITE" id="PS00523">
    <property type="entry name" value="SULFATASE_1"/>
    <property type="match status" value="1"/>
</dbReference>
<dbReference type="SUPFAM" id="SSF53649">
    <property type="entry name" value="Alkaline phosphatase-like"/>
    <property type="match status" value="1"/>
</dbReference>
<protein>
    <recommendedName>
        <fullName evidence="9">YHYH protein</fullName>
    </recommendedName>
</protein>
<dbReference type="GO" id="GO:0004065">
    <property type="term" value="F:arylsulfatase activity"/>
    <property type="evidence" value="ECO:0007669"/>
    <property type="project" value="TreeGrafter"/>
</dbReference>
<dbReference type="PANTHER" id="PTHR42693">
    <property type="entry name" value="ARYLSULFATASE FAMILY MEMBER"/>
    <property type="match status" value="1"/>
</dbReference>
<gene>
    <name evidence="8" type="ORF">NT6N_22170</name>
</gene>
<keyword evidence="3" id="KW-0378">Hydrolase</keyword>
<dbReference type="InterPro" id="IPR000917">
    <property type="entry name" value="Sulfatase_N"/>
</dbReference>
<dbReference type="KEGG" id="osu:NT6N_22170"/>
<evidence type="ECO:0000259" key="6">
    <source>
        <dbReference type="Pfam" id="PF00884"/>
    </source>
</evidence>
<feature type="domain" description="Sulfatase N-terminal" evidence="6">
    <location>
        <begin position="584"/>
        <end position="890"/>
    </location>
</feature>
<evidence type="ECO:0008006" key="9">
    <source>
        <dbReference type="Google" id="ProtNLM"/>
    </source>
</evidence>
<dbReference type="Gene3D" id="3.40.720.10">
    <property type="entry name" value="Alkaline Phosphatase, subunit A"/>
    <property type="match status" value="1"/>
</dbReference>
<feature type="chain" id="PRO_5043568895" description="YHYH protein" evidence="5">
    <location>
        <begin position="29"/>
        <end position="1099"/>
    </location>
</feature>
<evidence type="ECO:0000313" key="8">
    <source>
        <dbReference type="EMBL" id="BDS07177.1"/>
    </source>
</evidence>
<dbReference type="GO" id="GO:0046872">
    <property type="term" value="F:metal ion binding"/>
    <property type="evidence" value="ECO:0007669"/>
    <property type="project" value="UniProtKB-KW"/>
</dbReference>
<name>A0AAT9FM22_9BACT</name>
<comment type="similarity">
    <text evidence="1">Belongs to the sulfatase family.</text>
</comment>
<feature type="signal peptide" evidence="5">
    <location>
        <begin position="1"/>
        <end position="28"/>
    </location>
</feature>
<feature type="domain" description="YHYH" evidence="7">
    <location>
        <begin position="124"/>
        <end position="374"/>
    </location>
</feature>
<keyword evidence="4" id="KW-0106">Calcium</keyword>
<dbReference type="Pfam" id="PF14240">
    <property type="entry name" value="YHYH"/>
    <property type="match status" value="1"/>
</dbReference>
<keyword evidence="2" id="KW-0479">Metal-binding</keyword>
<evidence type="ECO:0000259" key="7">
    <source>
        <dbReference type="Pfam" id="PF14240"/>
    </source>
</evidence>
<evidence type="ECO:0000256" key="1">
    <source>
        <dbReference type="ARBA" id="ARBA00008779"/>
    </source>
</evidence>
<dbReference type="EMBL" id="AP026866">
    <property type="protein sequence ID" value="BDS07177.1"/>
    <property type="molecule type" value="Genomic_DNA"/>
</dbReference>
<dbReference type="InterPro" id="IPR025924">
    <property type="entry name" value="YHYH_dom"/>
</dbReference>
<evidence type="ECO:0000256" key="2">
    <source>
        <dbReference type="ARBA" id="ARBA00022723"/>
    </source>
</evidence>
<dbReference type="PANTHER" id="PTHR42693:SF33">
    <property type="entry name" value="ARYLSULFATASE"/>
    <property type="match status" value="1"/>
</dbReference>
<dbReference type="InterPro" id="IPR017850">
    <property type="entry name" value="Alkaline_phosphatase_core_sf"/>
</dbReference>
<evidence type="ECO:0000256" key="5">
    <source>
        <dbReference type="SAM" id="SignalP"/>
    </source>
</evidence>
<evidence type="ECO:0000256" key="4">
    <source>
        <dbReference type="ARBA" id="ARBA00022837"/>
    </source>
</evidence>
<dbReference type="Pfam" id="PF00884">
    <property type="entry name" value="Sulfatase"/>
    <property type="match status" value="1"/>
</dbReference>
<dbReference type="InterPro" id="IPR050738">
    <property type="entry name" value="Sulfatase"/>
</dbReference>
<dbReference type="AlphaFoldDB" id="A0AAT9FM22"/>
<sequence length="1099" mass="117808">MGVTKIRYQPFTMRSFLAFLLLTSVTSAGPISSSWFTDFSGQYARVYPTTAEESAGVARTTWDHPTGNDQLAPTYAGVSEISTTATDLYIRTSGLAFQVMGPWYLNEAKTNLFPNYPGNIAQSARFPLTPVIQGLPKTLTPGGAIGYFVDGVAMFDSRDAFSYSLNLGRDAGPGDVPNRGDGIWNRDAYVNESVTFDPANSHSAGETLHYHANPAALRNLLGDSVDYDPSTNTYTENPNGKHSPILAWTFDGLPLYGPYGYSDPLDSASGVRRMISGYQMRDGSNGSTNLAATGRTTLPTWITRNESARNNPLTIQQYGPAVNATYTLGRYLEDYDYKGDRGLTHGVDFDLNEYNVRWCVTPEFPAGTWAYFSCIAADGTPVFPYNISRYYYGTPSGGNVNNLPAERTIIFEGGPEAKQQLETPEVSGGDVTITWSGAEGGTYRIEHSDDLENWKLLDDESKNDEGSYGSLTDAGRAVEPRQFYRSQLTSIAPFDDAGFDYAQPQFATFSATFSPLPPLSEITSVTVGGLSATILGSNNGKLELSFDDASLAPASYNAVLTYTPSGGSSTQLTSTNAYTIAPPRNILLLILDDWGIDSSPIDNQGNLNASLPSMPNLETLAARGVRFTNAYAQPVCSPTRASIITGRYGIRNGVGHPTSNTLATSEVTLPEVFTAQSSGYSLASFGKWHLGGGNDGPSTLGGWPEFRGILGGGVGNYYNWSKTINGTTTAGNTTYTTTDQVNDAVNFINAQGSTPWFVWIGFNAPHTPFHNPPAHLKSSPDYPVDANNEITGVANRRPAYNAALQALDTEIGRLLESVDLSNTNIILIGDNGTPGQVIQSPFSNGHAKDTLYQGGIHVPLVIAGPDVEICGTSKKQVHCVDLFSTILDLARLTEPSGVDLDSQSLLPILKGRDVASRAVVSERFNSGSAGDGRSIILAEYPDYKLIAFGDPTDGNDATTYEMYQISSDTDEQTPLAVPPVSTDLHYAAYMALIAKDLAIGPPPGAGTVLYLELPTTGGPSGAPPNPASSPDTITVNGTTATFVARFNQSDVYDQYWVKCTVPASLQAPYTTATITFPNNPNTGDTRVFTIDGTKIFTAP</sequence>
<reference evidence="8" key="1">
    <citation type="submission" date="2024-07" db="EMBL/GenBank/DDBJ databases">
        <title>Complete genome sequence of Verrucomicrobiaceae bacterium NT6N.</title>
        <authorList>
            <person name="Huang C."/>
            <person name="Takami H."/>
            <person name="Hamasaki K."/>
        </authorList>
    </citation>
    <scope>NUCLEOTIDE SEQUENCE</scope>
    <source>
        <strain evidence="8">NT6N</strain>
    </source>
</reference>